<dbReference type="EMBL" id="FNIR01000003">
    <property type="protein sequence ID" value="SDN99490.1"/>
    <property type="molecule type" value="Genomic_DNA"/>
</dbReference>
<evidence type="ECO:0000256" key="3">
    <source>
        <dbReference type="ARBA" id="ARBA00023163"/>
    </source>
</evidence>
<dbReference type="OrthoDB" id="3209193at2"/>
<dbReference type="GO" id="GO:0045892">
    <property type="term" value="P:negative regulation of DNA-templated transcription"/>
    <property type="evidence" value="ECO:0007669"/>
    <property type="project" value="TreeGrafter"/>
</dbReference>
<dbReference type="InterPro" id="IPR036390">
    <property type="entry name" value="WH_DNA-bd_sf"/>
</dbReference>
<sequence>MDVLSAFEGGRASFGLTELARHAGLPLTTTHRIVADLLVADVLRREPDGQLRLGRRLWKVAQNAGREVRESARPHLAELFRQTGRPAQLAIRDAGHSLLIDVVHGPAQAGSPSRPGTRMPLHACATGKVMLAFEEPWIRSGYLTGTLAAPTRATQVDSGALDDQLAVVRREGFALSVEEARVGTAALAVPVVVGTGYAVAAVGLVAAAPDARRLREHLPVLRHAAAAMAVDAVRWPHARAVVAAFEAQPEV</sequence>
<evidence type="ECO:0000259" key="6">
    <source>
        <dbReference type="PROSITE" id="PS51078"/>
    </source>
</evidence>
<dbReference type="Gene3D" id="1.10.10.10">
    <property type="entry name" value="Winged helix-like DNA-binding domain superfamily/Winged helix DNA-binding domain"/>
    <property type="match status" value="1"/>
</dbReference>
<proteinExistence type="predicted"/>
<feature type="transmembrane region" description="Helical" evidence="4">
    <location>
        <begin position="185"/>
        <end position="208"/>
    </location>
</feature>
<dbReference type="AlphaFoldDB" id="A0A1H0FXZ1"/>
<keyword evidence="1" id="KW-0805">Transcription regulation</keyword>
<dbReference type="PROSITE" id="PS51078">
    <property type="entry name" value="ICLR_ED"/>
    <property type="match status" value="1"/>
</dbReference>
<evidence type="ECO:0000259" key="5">
    <source>
        <dbReference type="PROSITE" id="PS51077"/>
    </source>
</evidence>
<dbReference type="PANTHER" id="PTHR30136:SF24">
    <property type="entry name" value="HTH-TYPE TRANSCRIPTIONAL REPRESSOR ALLR"/>
    <property type="match status" value="1"/>
</dbReference>
<dbReference type="Gene3D" id="3.30.450.40">
    <property type="match status" value="1"/>
</dbReference>
<gene>
    <name evidence="7" type="ORF">SAMN05660199_01070</name>
</gene>
<dbReference type="InterPro" id="IPR050707">
    <property type="entry name" value="HTH_MetabolicPath_Reg"/>
</dbReference>
<dbReference type="GO" id="GO:0003700">
    <property type="term" value="F:DNA-binding transcription factor activity"/>
    <property type="evidence" value="ECO:0007669"/>
    <property type="project" value="TreeGrafter"/>
</dbReference>
<feature type="domain" description="HTH iclR-type" evidence="5">
    <location>
        <begin position="1"/>
        <end position="55"/>
    </location>
</feature>
<dbReference type="InterPro" id="IPR036388">
    <property type="entry name" value="WH-like_DNA-bd_sf"/>
</dbReference>
<dbReference type="PROSITE" id="PS51077">
    <property type="entry name" value="HTH_ICLR"/>
    <property type="match status" value="1"/>
</dbReference>
<keyword evidence="4" id="KW-1133">Transmembrane helix</keyword>
<reference evidence="8" key="1">
    <citation type="submission" date="2016-10" db="EMBL/GenBank/DDBJ databases">
        <authorList>
            <person name="Varghese N."/>
            <person name="Submissions S."/>
        </authorList>
    </citation>
    <scope>NUCLEOTIDE SEQUENCE [LARGE SCALE GENOMIC DNA]</scope>
    <source>
        <strain evidence="8">DSM 45843</strain>
    </source>
</reference>
<dbReference type="STRING" id="1052260.SAMN05660199_01070"/>
<dbReference type="InterPro" id="IPR005471">
    <property type="entry name" value="Tscrpt_reg_IclR_N"/>
</dbReference>
<keyword evidence="3" id="KW-0804">Transcription</keyword>
<dbReference type="PANTHER" id="PTHR30136">
    <property type="entry name" value="HELIX-TURN-HELIX TRANSCRIPTIONAL REGULATOR, ICLR FAMILY"/>
    <property type="match status" value="1"/>
</dbReference>
<name>A0A1H0FXZ1_9ACTN</name>
<keyword evidence="4" id="KW-0812">Transmembrane</keyword>
<dbReference type="SUPFAM" id="SSF55781">
    <property type="entry name" value="GAF domain-like"/>
    <property type="match status" value="1"/>
</dbReference>
<dbReference type="Proteomes" id="UP000199088">
    <property type="component" value="Unassembled WGS sequence"/>
</dbReference>
<dbReference type="InterPro" id="IPR029016">
    <property type="entry name" value="GAF-like_dom_sf"/>
</dbReference>
<keyword evidence="8" id="KW-1185">Reference proteome</keyword>
<dbReference type="Pfam" id="PF09339">
    <property type="entry name" value="HTH_IclR"/>
    <property type="match status" value="1"/>
</dbReference>
<keyword evidence="2" id="KW-0238">DNA-binding</keyword>
<dbReference type="SMART" id="SM00346">
    <property type="entry name" value="HTH_ICLR"/>
    <property type="match status" value="1"/>
</dbReference>
<organism evidence="7 8">
    <name type="scientific">Klenkia soli</name>
    <dbReference type="NCBI Taxonomy" id="1052260"/>
    <lineage>
        <taxon>Bacteria</taxon>
        <taxon>Bacillati</taxon>
        <taxon>Actinomycetota</taxon>
        <taxon>Actinomycetes</taxon>
        <taxon>Geodermatophilales</taxon>
        <taxon>Geodermatophilaceae</taxon>
        <taxon>Klenkia</taxon>
    </lineage>
</organism>
<feature type="domain" description="IclR-ED" evidence="6">
    <location>
        <begin position="56"/>
        <end position="234"/>
    </location>
</feature>
<keyword evidence="4" id="KW-0472">Membrane</keyword>
<dbReference type="SUPFAM" id="SSF46785">
    <property type="entry name" value="Winged helix' DNA-binding domain"/>
    <property type="match status" value="1"/>
</dbReference>
<evidence type="ECO:0000256" key="4">
    <source>
        <dbReference type="SAM" id="Phobius"/>
    </source>
</evidence>
<evidence type="ECO:0000313" key="7">
    <source>
        <dbReference type="EMBL" id="SDN99490.1"/>
    </source>
</evidence>
<evidence type="ECO:0000256" key="1">
    <source>
        <dbReference type="ARBA" id="ARBA00023015"/>
    </source>
</evidence>
<evidence type="ECO:0000256" key="2">
    <source>
        <dbReference type="ARBA" id="ARBA00023125"/>
    </source>
</evidence>
<dbReference type="InterPro" id="IPR014757">
    <property type="entry name" value="Tscrpt_reg_IclR_C"/>
</dbReference>
<evidence type="ECO:0000313" key="8">
    <source>
        <dbReference type="Proteomes" id="UP000199088"/>
    </source>
</evidence>
<dbReference type="Pfam" id="PF01614">
    <property type="entry name" value="IclR_C"/>
    <property type="match status" value="1"/>
</dbReference>
<accession>A0A1H0FXZ1</accession>
<protein>
    <submittedName>
        <fullName evidence="7">Transcriptional regulator, IclR family</fullName>
    </submittedName>
</protein>
<dbReference type="GO" id="GO:0003677">
    <property type="term" value="F:DNA binding"/>
    <property type="evidence" value="ECO:0007669"/>
    <property type="project" value="UniProtKB-KW"/>
</dbReference>